<evidence type="ECO:0000256" key="2">
    <source>
        <dbReference type="ARBA" id="ARBA00022679"/>
    </source>
</evidence>
<keyword evidence="4 7" id="KW-0418">Kinase</keyword>
<gene>
    <name evidence="7" type="ORF">FPZ44_16100</name>
</gene>
<feature type="domain" description="Carbohydrate kinase PfkB" evidence="6">
    <location>
        <begin position="15"/>
        <end position="314"/>
    </location>
</feature>
<dbReference type="GO" id="GO:0016301">
    <property type="term" value="F:kinase activity"/>
    <property type="evidence" value="ECO:0007669"/>
    <property type="project" value="UniProtKB-KW"/>
</dbReference>
<dbReference type="PROSITE" id="PS00584">
    <property type="entry name" value="PFKB_KINASES_2"/>
    <property type="match status" value="1"/>
</dbReference>
<dbReference type="AlphaFoldDB" id="A0A559J3J8"/>
<keyword evidence="2" id="KW-0808">Transferase</keyword>
<evidence type="ECO:0000313" key="7">
    <source>
        <dbReference type="EMBL" id="TVX94441.1"/>
    </source>
</evidence>
<keyword evidence="3" id="KW-0547">Nucleotide-binding</keyword>
<evidence type="ECO:0000259" key="6">
    <source>
        <dbReference type="Pfam" id="PF00294"/>
    </source>
</evidence>
<evidence type="ECO:0000256" key="4">
    <source>
        <dbReference type="ARBA" id="ARBA00022777"/>
    </source>
</evidence>
<organism evidence="7 8">
    <name type="scientific">Paenibacillus agilis</name>
    <dbReference type="NCBI Taxonomy" id="3020863"/>
    <lineage>
        <taxon>Bacteria</taxon>
        <taxon>Bacillati</taxon>
        <taxon>Bacillota</taxon>
        <taxon>Bacilli</taxon>
        <taxon>Bacillales</taxon>
        <taxon>Paenibacillaceae</taxon>
        <taxon>Paenibacillus</taxon>
    </lineage>
</organism>
<proteinExistence type="inferred from homology"/>
<evidence type="ECO:0000256" key="5">
    <source>
        <dbReference type="ARBA" id="ARBA00022840"/>
    </source>
</evidence>
<name>A0A559J3J8_9BACL</name>
<dbReference type="InterPro" id="IPR050306">
    <property type="entry name" value="PfkB_Carbo_kinase"/>
</dbReference>
<accession>A0A559J3J8</accession>
<dbReference type="CDD" id="cd01166">
    <property type="entry name" value="KdgK"/>
    <property type="match status" value="1"/>
</dbReference>
<evidence type="ECO:0000256" key="1">
    <source>
        <dbReference type="ARBA" id="ARBA00010688"/>
    </source>
</evidence>
<dbReference type="OrthoDB" id="9813569at2"/>
<dbReference type="Proteomes" id="UP000318102">
    <property type="component" value="Unassembled WGS sequence"/>
</dbReference>
<comment type="caution">
    <text evidence="7">The sequence shown here is derived from an EMBL/GenBank/DDBJ whole genome shotgun (WGS) entry which is preliminary data.</text>
</comment>
<dbReference type="GO" id="GO:0005524">
    <property type="term" value="F:ATP binding"/>
    <property type="evidence" value="ECO:0007669"/>
    <property type="project" value="UniProtKB-KW"/>
</dbReference>
<dbReference type="PANTHER" id="PTHR43085">
    <property type="entry name" value="HEXOKINASE FAMILY MEMBER"/>
    <property type="match status" value="1"/>
</dbReference>
<dbReference type="InterPro" id="IPR002173">
    <property type="entry name" value="Carboh/pur_kinase_PfkB_CS"/>
</dbReference>
<dbReference type="Pfam" id="PF00294">
    <property type="entry name" value="PfkB"/>
    <property type="match status" value="1"/>
</dbReference>
<protein>
    <submittedName>
        <fullName evidence="7">Sugar kinase</fullName>
    </submittedName>
</protein>
<dbReference type="Gene3D" id="3.40.1190.20">
    <property type="match status" value="1"/>
</dbReference>
<evidence type="ECO:0000313" key="8">
    <source>
        <dbReference type="Proteomes" id="UP000318102"/>
    </source>
</evidence>
<dbReference type="InterPro" id="IPR011611">
    <property type="entry name" value="PfkB_dom"/>
</dbReference>
<comment type="similarity">
    <text evidence="1">Belongs to the carbohydrate kinase PfkB family.</text>
</comment>
<evidence type="ECO:0000256" key="3">
    <source>
        <dbReference type="ARBA" id="ARBA00022741"/>
    </source>
</evidence>
<keyword evidence="8" id="KW-1185">Reference proteome</keyword>
<dbReference type="EMBL" id="VNJK01000001">
    <property type="protein sequence ID" value="TVX94441.1"/>
    <property type="molecule type" value="Genomic_DNA"/>
</dbReference>
<dbReference type="InterPro" id="IPR029056">
    <property type="entry name" value="Ribokinase-like"/>
</dbReference>
<dbReference type="PANTHER" id="PTHR43085:SF1">
    <property type="entry name" value="PSEUDOURIDINE KINASE-RELATED"/>
    <property type="match status" value="1"/>
</dbReference>
<reference evidence="7 8" key="1">
    <citation type="submission" date="2019-07" db="EMBL/GenBank/DDBJ databases">
        <authorList>
            <person name="Kim J."/>
        </authorList>
    </citation>
    <scope>NUCLEOTIDE SEQUENCE [LARGE SCALE GENOMIC DNA]</scope>
    <source>
        <strain evidence="7 8">N4</strain>
    </source>
</reference>
<keyword evidence="5" id="KW-0067">ATP-binding</keyword>
<dbReference type="SUPFAM" id="SSF53613">
    <property type="entry name" value="Ribokinase-like"/>
    <property type="match status" value="1"/>
</dbReference>
<sequence length="330" mass="36024">MSLMNETLSHRDQLELVTLGESMALLHAADSRGLEYASTVQKSFGGAESNVAIGLSRLGHRSAWMSLLGDDPYGHYVVKAIRGEGVDVSRVQHIETSPTGIMLRESVGGRSSVYYYRKHSAASTMQPDMLDTAFIKSARMLHVTGITCALNDNCANTVEAAVRISKDAGRKVSFDPNLRLKLWSIEEARARLLPLAHECDYFLPGLDELKLLYNTDDERHIFKQLAMIPAVCIVKGGIEQGRGVNYVVRGSQVDEVPYKPVEHVLDTVGAGDAFCAGVLSGLLRGYEPVEAVQLGNVSGAMVVQAVGDWEALPTWKQVQASLTNSIHIER</sequence>